<evidence type="ECO:0000313" key="1">
    <source>
        <dbReference type="EMBL" id="ALL66357.1"/>
    </source>
</evidence>
<organism evidence="1 2">
    <name type="scientific">Paraburkholderia caribensis MBA4</name>
    <dbReference type="NCBI Taxonomy" id="1323664"/>
    <lineage>
        <taxon>Bacteria</taxon>
        <taxon>Pseudomonadati</taxon>
        <taxon>Pseudomonadota</taxon>
        <taxon>Betaproteobacteria</taxon>
        <taxon>Burkholderiales</taxon>
        <taxon>Burkholderiaceae</taxon>
        <taxon>Paraburkholderia</taxon>
    </lineage>
</organism>
<protein>
    <submittedName>
        <fullName evidence="1">Uncharacterized protein</fullName>
    </submittedName>
</protein>
<gene>
    <name evidence="1" type="ORF">K788_0002873</name>
</gene>
<dbReference type="AlphaFoldDB" id="A0A0N7JUG6"/>
<dbReference type="Proteomes" id="UP000019146">
    <property type="component" value="Chromosome 2"/>
</dbReference>
<proteinExistence type="predicted"/>
<evidence type="ECO:0000313" key="2">
    <source>
        <dbReference type="Proteomes" id="UP000019146"/>
    </source>
</evidence>
<name>A0A0N7JUG6_9BURK</name>
<dbReference type="KEGG" id="bcai:K788_0002873"/>
<sequence length="110" mass="12067">MLMQPLVMNVFSPDVHPNASGIQSPANPLEGDENSVLMRIVASAEELSKTQDRRIATDLNSRTGNQSSTARLLNLLQLQYDLDDMQISATLAKNIAEKVSQAITTLTQRN</sequence>
<reference evidence="1 2" key="1">
    <citation type="journal article" date="2014" name="Genome Announc.">
        <title>Draft Genome Sequence of the Haloacid-Degrading Burkholderia caribensis Strain MBA4.</title>
        <authorList>
            <person name="Pan Y."/>
            <person name="Kong K.F."/>
            <person name="Tsang J.S."/>
        </authorList>
    </citation>
    <scope>NUCLEOTIDE SEQUENCE [LARGE SCALE GENOMIC DNA]</scope>
    <source>
        <strain evidence="1 2">MBA4</strain>
    </source>
</reference>
<accession>A0A0N7JUG6</accession>
<dbReference type="EMBL" id="CP012747">
    <property type="protein sequence ID" value="ALL66357.1"/>
    <property type="molecule type" value="Genomic_DNA"/>
</dbReference>